<dbReference type="PRINTS" id="PR00315">
    <property type="entry name" value="ELONGATNFCT"/>
</dbReference>
<dbReference type="SUPFAM" id="SSF50447">
    <property type="entry name" value="Translation proteins"/>
    <property type="match status" value="2"/>
</dbReference>
<protein>
    <recommendedName>
        <fullName evidence="2 7">Translation initiation factor IF-2</fullName>
    </recommendedName>
</protein>
<dbReference type="NCBIfam" id="TIGR00487">
    <property type="entry name" value="IF-2"/>
    <property type="match status" value="1"/>
</dbReference>
<keyword evidence="4" id="KW-0547">Nucleotide-binding</keyword>
<evidence type="ECO:0000256" key="7">
    <source>
        <dbReference type="NCBIfam" id="TIGR00487"/>
    </source>
</evidence>
<dbReference type="InterPro" id="IPR000795">
    <property type="entry name" value="T_Tr_GTP-bd_dom"/>
</dbReference>
<evidence type="ECO:0000256" key="6">
    <source>
        <dbReference type="ARBA" id="ARBA00023134"/>
    </source>
</evidence>
<dbReference type="InterPro" id="IPR023115">
    <property type="entry name" value="TIF_IF2_dom3"/>
</dbReference>
<dbReference type="InterPro" id="IPR009000">
    <property type="entry name" value="Transl_B-barrel_sf"/>
</dbReference>
<dbReference type="InterPro" id="IPR036925">
    <property type="entry name" value="TIF_IF2_dom3_sf"/>
</dbReference>
<dbReference type="InterPro" id="IPR027417">
    <property type="entry name" value="P-loop_NTPase"/>
</dbReference>
<dbReference type="Gene3D" id="3.40.50.10050">
    <property type="entry name" value="Translation initiation factor IF- 2, domain 3"/>
    <property type="match status" value="1"/>
</dbReference>
<evidence type="ECO:0000256" key="5">
    <source>
        <dbReference type="ARBA" id="ARBA00022917"/>
    </source>
</evidence>
<dbReference type="GO" id="GO:0003924">
    <property type="term" value="F:GTPase activity"/>
    <property type="evidence" value="ECO:0007669"/>
    <property type="project" value="InterPro"/>
</dbReference>
<dbReference type="GO" id="GO:0003743">
    <property type="term" value="F:translation initiation factor activity"/>
    <property type="evidence" value="ECO:0007669"/>
    <property type="project" value="UniProtKB-UniRule"/>
</dbReference>
<dbReference type="PROSITE" id="PS51722">
    <property type="entry name" value="G_TR_2"/>
    <property type="match status" value="1"/>
</dbReference>
<evidence type="ECO:0000313" key="10">
    <source>
        <dbReference type="EMBL" id="OHA56962.1"/>
    </source>
</evidence>
<dbReference type="InterPro" id="IPR005225">
    <property type="entry name" value="Small_GTP-bd"/>
</dbReference>
<dbReference type="InterPro" id="IPR015760">
    <property type="entry name" value="TIF_IF2"/>
</dbReference>
<keyword evidence="3 8" id="KW-0396">Initiation factor</keyword>
<evidence type="ECO:0000256" key="1">
    <source>
        <dbReference type="ARBA" id="ARBA00007733"/>
    </source>
</evidence>
<dbReference type="PANTHER" id="PTHR43381:SF5">
    <property type="entry name" value="TR-TYPE G DOMAIN-CONTAINING PROTEIN"/>
    <property type="match status" value="1"/>
</dbReference>
<evidence type="ECO:0000259" key="9">
    <source>
        <dbReference type="PROSITE" id="PS51722"/>
    </source>
</evidence>
<dbReference type="NCBIfam" id="TIGR00231">
    <property type="entry name" value="small_GTP"/>
    <property type="match status" value="1"/>
</dbReference>
<dbReference type="SUPFAM" id="SSF52156">
    <property type="entry name" value="Initiation factor IF2/eIF5b, domain 3"/>
    <property type="match status" value="1"/>
</dbReference>
<comment type="caution">
    <text evidence="10">The sequence shown here is derived from an EMBL/GenBank/DDBJ whole genome shotgun (WGS) entry which is preliminary data.</text>
</comment>
<evidence type="ECO:0000256" key="8">
    <source>
        <dbReference type="RuleBase" id="RU000644"/>
    </source>
</evidence>
<evidence type="ECO:0000256" key="2">
    <source>
        <dbReference type="ARBA" id="ARBA00020675"/>
    </source>
</evidence>
<dbReference type="FunFam" id="3.40.50.300:FF:000019">
    <property type="entry name" value="Translation initiation factor IF-2"/>
    <property type="match status" value="1"/>
</dbReference>
<dbReference type="Proteomes" id="UP000176494">
    <property type="component" value="Unassembled WGS sequence"/>
</dbReference>
<evidence type="ECO:0000313" key="11">
    <source>
        <dbReference type="Proteomes" id="UP000176494"/>
    </source>
</evidence>
<dbReference type="Pfam" id="PF11987">
    <property type="entry name" value="IF-2"/>
    <property type="match status" value="1"/>
</dbReference>
<sequence length="507" mass="54073">MTAKPAQANTPPMRAAQTKERPPIVVVVGHIDHGKSTLLDFIRKTNIVAKEAGGITQHLGAYEISKVTPAGSKSITFLDTPGHEAFSAIRERGAEIADLAVLVVSAEEGVKAQTIESLKAIGAAGKPYIVAINKIDRPNANPEQTKQSLAENNVLVETYGGKIPSANISAKTGEGIDELLDLILLQAEVEELTGNPVGPASGFVLEANRDPRVGVTATLIIKNGTLRTGDFVVIGNESAKIKKLENHLGQATKEASLSAPVKVYGLTNIPPVGLPFSAYADKKVAEQAAGQYQAKLISSDTNITDDKYRLPVVIKADVAGSLEAVKKELQKLETETAGFNILAEGLGAIGENDVKLAAGSAQSMIIGFNIKTERSAIDSAERLSITIKTDNIIYKLSEWLTEALEERRPKQIVEETSGEAKILKLFSKTKNKQVVGGQVNVGALGRGREVKILRRDKEIGRGKITDLEQSKKKTGQVAEGEQFGATVESPLSIAPGDIIQTFNKLLN</sequence>
<dbReference type="STRING" id="1802435.A2114_00260"/>
<dbReference type="GO" id="GO:0005737">
    <property type="term" value="C:cytoplasm"/>
    <property type="evidence" value="ECO:0007669"/>
    <property type="project" value="UniProtKB-UniRule"/>
</dbReference>
<dbReference type="InterPro" id="IPR000178">
    <property type="entry name" value="TF_IF2_bacterial-like"/>
</dbReference>
<reference evidence="10 11" key="1">
    <citation type="journal article" date="2016" name="Nat. Commun.">
        <title>Thousands of microbial genomes shed light on interconnected biogeochemical processes in an aquifer system.</title>
        <authorList>
            <person name="Anantharaman K."/>
            <person name="Brown C.T."/>
            <person name="Hug L.A."/>
            <person name="Sharon I."/>
            <person name="Castelle C.J."/>
            <person name="Probst A.J."/>
            <person name="Thomas B.C."/>
            <person name="Singh A."/>
            <person name="Wilkins M.J."/>
            <person name="Karaoz U."/>
            <person name="Brodie E.L."/>
            <person name="Williams K.H."/>
            <person name="Hubbard S.S."/>
            <person name="Banfield J.F."/>
        </authorList>
    </citation>
    <scope>NUCLEOTIDE SEQUENCE [LARGE SCALE GENOMIC DNA]</scope>
</reference>
<comment type="similarity">
    <text evidence="1 8">Belongs to the TRAFAC class translation factor GTPase superfamily. Classic translation factor GTPase family. IF-2 subfamily.</text>
</comment>
<dbReference type="AlphaFoldDB" id="A0A1G2QAG6"/>
<dbReference type="Gene3D" id="2.40.30.10">
    <property type="entry name" value="Translation factors"/>
    <property type="match status" value="2"/>
</dbReference>
<proteinExistence type="inferred from homology"/>
<dbReference type="Pfam" id="PF00009">
    <property type="entry name" value="GTP_EFTU"/>
    <property type="match status" value="1"/>
</dbReference>
<dbReference type="Pfam" id="PF22042">
    <property type="entry name" value="EF-G_D2"/>
    <property type="match status" value="1"/>
</dbReference>
<dbReference type="Gene3D" id="3.40.50.300">
    <property type="entry name" value="P-loop containing nucleotide triphosphate hydrolases"/>
    <property type="match status" value="1"/>
</dbReference>
<evidence type="ECO:0000256" key="3">
    <source>
        <dbReference type="ARBA" id="ARBA00022540"/>
    </source>
</evidence>
<name>A0A1G2QAG6_9BACT</name>
<dbReference type="InterPro" id="IPR053905">
    <property type="entry name" value="EF-G-like_DII"/>
</dbReference>
<dbReference type="FunFam" id="3.40.50.10050:FF:000001">
    <property type="entry name" value="Translation initiation factor IF-2"/>
    <property type="match status" value="1"/>
</dbReference>
<dbReference type="GO" id="GO:0005525">
    <property type="term" value="F:GTP binding"/>
    <property type="evidence" value="ECO:0007669"/>
    <property type="project" value="UniProtKB-KW"/>
</dbReference>
<organism evidence="10 11">
    <name type="scientific">Candidatus Vogelbacteria bacterium GWA1_51_14</name>
    <dbReference type="NCBI Taxonomy" id="1802435"/>
    <lineage>
        <taxon>Bacteria</taxon>
        <taxon>Candidatus Vogeliibacteriota</taxon>
    </lineage>
</organism>
<gene>
    <name evidence="10" type="ORF">A2114_00260</name>
</gene>
<dbReference type="EMBL" id="MHTG01000025">
    <property type="protein sequence ID" value="OHA56962.1"/>
    <property type="molecule type" value="Genomic_DNA"/>
</dbReference>
<dbReference type="SUPFAM" id="SSF52540">
    <property type="entry name" value="P-loop containing nucleoside triphosphate hydrolases"/>
    <property type="match status" value="1"/>
</dbReference>
<comment type="function">
    <text evidence="8">One of the essential components for the initiation of protein synthesis. Protects formylmethionyl-tRNA from spontaneous hydrolysis and promotes its binding to the 30S ribosomal subunits. Also involved in the hydrolysis of GTP during the formation of the 70S ribosomal complex.</text>
</comment>
<accession>A0A1G2QAG6</accession>
<evidence type="ECO:0000256" key="4">
    <source>
        <dbReference type="ARBA" id="ARBA00022741"/>
    </source>
</evidence>
<dbReference type="PANTHER" id="PTHR43381">
    <property type="entry name" value="TRANSLATION INITIATION FACTOR IF-2-RELATED"/>
    <property type="match status" value="1"/>
</dbReference>
<dbReference type="CDD" id="cd01887">
    <property type="entry name" value="IF2_eIF5B"/>
    <property type="match status" value="1"/>
</dbReference>
<feature type="domain" description="Tr-type G" evidence="9">
    <location>
        <begin position="20"/>
        <end position="193"/>
    </location>
</feature>
<keyword evidence="6" id="KW-0342">GTP-binding</keyword>
<keyword evidence="5 8" id="KW-0648">Protein biosynthesis</keyword>